<sequence length="307" mass="34294">MAFKSFPKLSILAVVVTLLLSHHLYEVSAATGGRMGGSSFSSESPPSHRNDDDYHHYDHHDLHHRHHHHYHHSQPGFPRSVDQESGPTSAAVSYLILTIFMGVASVIVYSSTVQNRTSILQVQLVLEKNSKGKSSGIPLFFNLLVYIPCNLLIGSTPNASFLFSSETVSSLLHHPHCYLHGYSSVTHHWTIGSAEQQFQRLSKEERLKFDVETLVNVNNIKRQRAVVLNGDKGDKDRIVVTVLVAAQGAHKLPTINTTDNVKEALQYLADISSSKIKGVEVLWSPQDETDSLSVEELLENYPQMRRI</sequence>
<evidence type="ECO:0000313" key="5">
    <source>
        <dbReference type="Proteomes" id="UP000701853"/>
    </source>
</evidence>
<name>A0A8J5Z3J3_9ROSI</name>
<dbReference type="EMBL" id="JAHUZN010000003">
    <property type="protein sequence ID" value="KAG8499769.1"/>
    <property type="molecule type" value="Genomic_DNA"/>
</dbReference>
<dbReference type="GO" id="GO:0009507">
    <property type="term" value="C:chloroplast"/>
    <property type="evidence" value="ECO:0007669"/>
    <property type="project" value="TreeGrafter"/>
</dbReference>
<comment type="caution">
    <text evidence="4">The sequence shown here is derived from an EMBL/GenBank/DDBJ whole genome shotgun (WGS) entry which is preliminary data.</text>
</comment>
<organism evidence="4 5">
    <name type="scientific">Gossypium anomalum</name>
    <dbReference type="NCBI Taxonomy" id="47600"/>
    <lineage>
        <taxon>Eukaryota</taxon>
        <taxon>Viridiplantae</taxon>
        <taxon>Streptophyta</taxon>
        <taxon>Embryophyta</taxon>
        <taxon>Tracheophyta</taxon>
        <taxon>Spermatophyta</taxon>
        <taxon>Magnoliopsida</taxon>
        <taxon>eudicotyledons</taxon>
        <taxon>Gunneridae</taxon>
        <taxon>Pentapetalae</taxon>
        <taxon>rosids</taxon>
        <taxon>malvids</taxon>
        <taxon>Malvales</taxon>
        <taxon>Malvaceae</taxon>
        <taxon>Malvoideae</taxon>
        <taxon>Gossypium</taxon>
    </lineage>
</organism>
<keyword evidence="3" id="KW-0732">Signal</keyword>
<feature type="compositionally biased region" description="Basic and acidic residues" evidence="1">
    <location>
        <begin position="46"/>
        <end position="61"/>
    </location>
</feature>
<feature type="region of interest" description="Disordered" evidence="1">
    <location>
        <begin position="33"/>
        <end position="84"/>
    </location>
</feature>
<gene>
    <name evidence="4" type="ORF">CXB51_006289</name>
</gene>
<feature type="transmembrane region" description="Helical" evidence="2">
    <location>
        <begin position="91"/>
        <end position="109"/>
    </location>
</feature>
<dbReference type="Pfam" id="PF07466">
    <property type="entry name" value="DUF1517"/>
    <property type="match status" value="1"/>
</dbReference>
<dbReference type="OrthoDB" id="542507at2759"/>
<dbReference type="InterPro" id="IPR053023">
    <property type="entry name" value="FLAP_modulator"/>
</dbReference>
<keyword evidence="2" id="KW-0472">Membrane</keyword>
<evidence type="ECO:0000313" key="4">
    <source>
        <dbReference type="EMBL" id="KAG8499769.1"/>
    </source>
</evidence>
<evidence type="ECO:0000256" key="1">
    <source>
        <dbReference type="SAM" id="MobiDB-lite"/>
    </source>
</evidence>
<feature type="compositionally biased region" description="Basic residues" evidence="1">
    <location>
        <begin position="62"/>
        <end position="72"/>
    </location>
</feature>
<accession>A0A8J5Z3J3</accession>
<feature type="signal peptide" evidence="3">
    <location>
        <begin position="1"/>
        <end position="29"/>
    </location>
</feature>
<keyword evidence="5" id="KW-1185">Reference proteome</keyword>
<evidence type="ECO:0000256" key="2">
    <source>
        <dbReference type="SAM" id="Phobius"/>
    </source>
</evidence>
<dbReference type="Proteomes" id="UP000701853">
    <property type="component" value="Chromosome 3"/>
</dbReference>
<evidence type="ECO:0000256" key="3">
    <source>
        <dbReference type="SAM" id="SignalP"/>
    </source>
</evidence>
<proteinExistence type="predicted"/>
<dbReference type="AlphaFoldDB" id="A0A8J5Z3J3"/>
<protein>
    <submittedName>
        <fullName evidence="4">Uncharacterized protein</fullName>
    </submittedName>
</protein>
<keyword evidence="2" id="KW-0812">Transmembrane</keyword>
<dbReference type="InterPro" id="IPR010903">
    <property type="entry name" value="DUF1517"/>
</dbReference>
<dbReference type="PANTHER" id="PTHR33975:SF10">
    <property type="match status" value="1"/>
</dbReference>
<reference evidence="4 5" key="1">
    <citation type="journal article" date="2021" name="bioRxiv">
        <title>The Gossypium anomalum genome as a resource for cotton improvement and evolutionary analysis of hybrid incompatibility.</title>
        <authorList>
            <person name="Grover C.E."/>
            <person name="Yuan D."/>
            <person name="Arick M.A."/>
            <person name="Miller E.R."/>
            <person name="Hu G."/>
            <person name="Peterson D.G."/>
            <person name="Wendel J.F."/>
            <person name="Udall J.A."/>
        </authorList>
    </citation>
    <scope>NUCLEOTIDE SEQUENCE [LARGE SCALE GENOMIC DNA]</scope>
    <source>
        <strain evidence="4">JFW-Udall</strain>
        <tissue evidence="4">Leaf</tissue>
    </source>
</reference>
<dbReference type="PANTHER" id="PTHR33975">
    <property type="entry name" value="MYELIN-ASSOCIATED OLIGODENDROCYTE BASIC PROTEIN"/>
    <property type="match status" value="1"/>
</dbReference>
<keyword evidence="2" id="KW-1133">Transmembrane helix</keyword>
<feature type="chain" id="PRO_5035284810" evidence="3">
    <location>
        <begin position="30"/>
        <end position="307"/>
    </location>
</feature>